<dbReference type="InterPro" id="IPR037124">
    <property type="entry name" value="Chaperonin_GroES_sf"/>
</dbReference>
<dbReference type="GO" id="GO:0005737">
    <property type="term" value="C:cytoplasm"/>
    <property type="evidence" value="ECO:0007669"/>
    <property type="project" value="UniProtKB-SubCell"/>
</dbReference>
<dbReference type="RefSeq" id="WP_160333186.1">
    <property type="nucleotide sequence ID" value="NZ_JAOBSU010000002.1"/>
</dbReference>
<dbReference type="Proteomes" id="UP000461595">
    <property type="component" value="Unassembled WGS sequence"/>
</dbReference>
<evidence type="ECO:0000256" key="1">
    <source>
        <dbReference type="ARBA" id="ARBA00006975"/>
    </source>
</evidence>
<evidence type="ECO:0000313" key="6">
    <source>
        <dbReference type="Proteomes" id="UP000461595"/>
    </source>
</evidence>
<dbReference type="AlphaFoldDB" id="A0A7X3KD93"/>
<keyword evidence="2 3" id="KW-0143">Chaperone</keyword>
<dbReference type="CDD" id="cd00320">
    <property type="entry name" value="cpn10"/>
    <property type="match status" value="1"/>
</dbReference>
<dbReference type="PANTHER" id="PTHR10772:SF58">
    <property type="entry name" value="CO-CHAPERONIN GROES"/>
    <property type="match status" value="1"/>
</dbReference>
<evidence type="ECO:0000256" key="2">
    <source>
        <dbReference type="ARBA" id="ARBA00023186"/>
    </source>
</evidence>
<sequence length="93" mass="9793">MLKPLADKVVVNVIEKEQSVSGFVLASNSQSATKTAEVVAVGEGLRALNGELIELSVVAGQTVLFEGHAGISVKDGDEEFLLIRESDILAIVE</sequence>
<dbReference type="GO" id="GO:0046872">
    <property type="term" value="F:metal ion binding"/>
    <property type="evidence" value="ECO:0007669"/>
    <property type="project" value="TreeGrafter"/>
</dbReference>
<dbReference type="SUPFAM" id="SSF50129">
    <property type="entry name" value="GroES-like"/>
    <property type="match status" value="1"/>
</dbReference>
<comment type="subcellular location">
    <subcellularLocation>
        <location evidence="3">Cytoplasm</location>
    </subcellularLocation>
</comment>
<dbReference type="NCBIfam" id="NF001528">
    <property type="entry name" value="PRK00364.1-4"/>
    <property type="match status" value="1"/>
</dbReference>
<comment type="function">
    <text evidence="3 4">Together with the chaperonin GroEL, plays an essential role in assisting protein folding. The GroEL-GroES system forms a nano-cage that allows encapsulation of the non-native substrate proteins and provides a physical environment optimized to promote and accelerate protein folding. GroES binds to the apical surface of the GroEL ring, thereby capping the opening of the GroEL channel.</text>
</comment>
<name>A0A7X3KD93_9STRE</name>
<dbReference type="OrthoDB" id="9806791at2"/>
<evidence type="ECO:0000313" key="5">
    <source>
        <dbReference type="EMBL" id="MVX59408.1"/>
    </source>
</evidence>
<comment type="similarity">
    <text evidence="1 3 4">Belongs to the GroES chaperonin family.</text>
</comment>
<proteinExistence type="inferred from homology"/>
<dbReference type="Pfam" id="PF00166">
    <property type="entry name" value="Cpn10"/>
    <property type="match status" value="1"/>
</dbReference>
<comment type="caution">
    <text evidence="5">The sequence shown here is derived from an EMBL/GenBank/DDBJ whole genome shotgun (WGS) entry which is preliminary data.</text>
</comment>
<dbReference type="GO" id="GO:0051087">
    <property type="term" value="F:protein-folding chaperone binding"/>
    <property type="evidence" value="ECO:0007669"/>
    <property type="project" value="TreeGrafter"/>
</dbReference>
<gene>
    <name evidence="3" type="primary">groES</name>
    <name evidence="3" type="synonym">groS</name>
    <name evidence="5" type="ORF">E5983_07140</name>
</gene>
<accession>A0A7X3KD93</accession>
<dbReference type="EMBL" id="WSRS01000068">
    <property type="protein sequence ID" value="MVX59408.1"/>
    <property type="molecule type" value="Genomic_DNA"/>
</dbReference>
<dbReference type="GO" id="GO:0051082">
    <property type="term" value="F:unfolded protein binding"/>
    <property type="evidence" value="ECO:0007669"/>
    <property type="project" value="TreeGrafter"/>
</dbReference>
<dbReference type="Gene3D" id="2.30.33.40">
    <property type="entry name" value="GroES chaperonin"/>
    <property type="match status" value="1"/>
</dbReference>
<keyword evidence="3" id="KW-0963">Cytoplasm</keyword>
<dbReference type="SMART" id="SM00883">
    <property type="entry name" value="Cpn10"/>
    <property type="match status" value="1"/>
</dbReference>
<dbReference type="InterPro" id="IPR011032">
    <property type="entry name" value="GroES-like_sf"/>
</dbReference>
<reference evidence="5 6" key="1">
    <citation type="submission" date="2019-12" db="EMBL/GenBank/DDBJ databases">
        <title>Microbes associate with the intestines of laboratory mice.</title>
        <authorList>
            <person name="Navarre W."/>
            <person name="Wong E."/>
        </authorList>
    </citation>
    <scope>NUCLEOTIDE SEQUENCE [LARGE SCALE GENOMIC DNA]</scope>
    <source>
        <strain evidence="5 6">NM51_B2-22</strain>
    </source>
</reference>
<dbReference type="InterPro" id="IPR020818">
    <property type="entry name" value="Chaperonin_GroES"/>
</dbReference>
<dbReference type="GO" id="GO:0005524">
    <property type="term" value="F:ATP binding"/>
    <property type="evidence" value="ECO:0007669"/>
    <property type="project" value="InterPro"/>
</dbReference>
<dbReference type="GO" id="GO:0044183">
    <property type="term" value="F:protein folding chaperone"/>
    <property type="evidence" value="ECO:0007669"/>
    <property type="project" value="InterPro"/>
</dbReference>
<dbReference type="HAMAP" id="MF_00580">
    <property type="entry name" value="CH10"/>
    <property type="match status" value="1"/>
</dbReference>
<dbReference type="PANTHER" id="PTHR10772">
    <property type="entry name" value="10 KDA HEAT SHOCK PROTEIN"/>
    <property type="match status" value="1"/>
</dbReference>
<evidence type="ECO:0000256" key="3">
    <source>
        <dbReference type="HAMAP-Rule" id="MF_00580"/>
    </source>
</evidence>
<dbReference type="PRINTS" id="PR00297">
    <property type="entry name" value="CHAPERONIN10"/>
</dbReference>
<protein>
    <recommendedName>
        <fullName evidence="3">Co-chaperonin GroES</fullName>
    </recommendedName>
    <alternativeName>
        <fullName evidence="3">10 kDa chaperonin</fullName>
    </alternativeName>
    <alternativeName>
        <fullName evidence="3">Chaperonin-10</fullName>
        <shortName evidence="3">Cpn10</shortName>
    </alternativeName>
</protein>
<evidence type="ECO:0000256" key="4">
    <source>
        <dbReference type="RuleBase" id="RU000535"/>
    </source>
</evidence>
<comment type="subunit">
    <text evidence="3">Heptamer of 7 subunits arranged in a ring. Interacts with the chaperonin GroEL.</text>
</comment>
<organism evidence="5 6">
    <name type="scientific">Streptococcus danieliae</name>
    <dbReference type="NCBI Taxonomy" id="747656"/>
    <lineage>
        <taxon>Bacteria</taxon>
        <taxon>Bacillati</taxon>
        <taxon>Bacillota</taxon>
        <taxon>Bacilli</taxon>
        <taxon>Lactobacillales</taxon>
        <taxon>Streptococcaceae</taxon>
        <taxon>Streptococcus</taxon>
    </lineage>
</organism>
<dbReference type="FunFam" id="2.30.33.40:FF:000001">
    <property type="entry name" value="10 kDa chaperonin"/>
    <property type="match status" value="1"/>
</dbReference>